<proteinExistence type="inferred from homology"/>
<evidence type="ECO:0000259" key="9">
    <source>
        <dbReference type="Pfam" id="PF16916"/>
    </source>
</evidence>
<dbReference type="InterPro" id="IPR058533">
    <property type="entry name" value="Cation_efflux_TM"/>
</dbReference>
<evidence type="ECO:0000256" key="5">
    <source>
        <dbReference type="ARBA" id="ARBA00022833"/>
    </source>
</evidence>
<dbReference type="OrthoDB" id="29444at2759"/>
<dbReference type="InterPro" id="IPR027469">
    <property type="entry name" value="Cation_efflux_TMD_sf"/>
</dbReference>
<dbReference type="NCBIfam" id="TIGR01297">
    <property type="entry name" value="CDF"/>
    <property type="match status" value="1"/>
</dbReference>
<accession>N6U686</accession>
<comment type="subcellular location">
    <subcellularLocation>
        <location evidence="1">Membrane</location>
        <topology evidence="1">Multi-pass membrane protein</topology>
    </subcellularLocation>
</comment>
<evidence type="ECO:0000313" key="10">
    <source>
        <dbReference type="EMBL" id="ENN76166.1"/>
    </source>
</evidence>
<sequence>MELRVTLVTGSFAMKEPIYLVAKIFSKSSNRTQTNCNMGKCTGKKCRLLSMLILTTFFFFVEIVVGYITNSMALVADSFHMLSDVAALVVAFVSVRMSPKKWSKNTFGWARAEVLGALVNAVFLVALCFSITVEACKRFIEVETIHDPQLLVVVGGIGLLVNLVGLLLFHEHGGGHGHSHGGLSHSRNRLTQLALTDDNENDESYPSPPPLPSPKIFWLTDWKYKYYIDPALSLLLVLLILHSVWPLLRDSALILLQTVPTHIQVDAIQQRLLENVDGVLAVHEFHVWQLAGDRIIASAHIRCRNLSEYMKIAEKVKEFFHNEGIHSTTIQPEFIDYTDIPTTSTLSQVIERIRQLCEKHMLWAFK</sequence>
<gene>
    <name evidence="10" type="ORF">YQE_07304</name>
</gene>
<organism evidence="10">
    <name type="scientific">Dendroctonus ponderosae</name>
    <name type="common">Mountain pine beetle</name>
    <dbReference type="NCBI Taxonomy" id="77166"/>
    <lineage>
        <taxon>Eukaryota</taxon>
        <taxon>Metazoa</taxon>
        <taxon>Ecdysozoa</taxon>
        <taxon>Arthropoda</taxon>
        <taxon>Hexapoda</taxon>
        <taxon>Insecta</taxon>
        <taxon>Pterygota</taxon>
        <taxon>Neoptera</taxon>
        <taxon>Endopterygota</taxon>
        <taxon>Coleoptera</taxon>
        <taxon>Polyphaga</taxon>
        <taxon>Cucujiformia</taxon>
        <taxon>Curculionidae</taxon>
        <taxon>Scolytinae</taxon>
        <taxon>Dendroctonus</taxon>
    </lineage>
</organism>
<dbReference type="InterPro" id="IPR027470">
    <property type="entry name" value="Cation_efflux_CTD"/>
</dbReference>
<dbReference type="EMBL" id="KB740985">
    <property type="protein sequence ID" value="ENN76166.1"/>
    <property type="molecule type" value="Genomic_DNA"/>
</dbReference>
<evidence type="ECO:0000256" key="4">
    <source>
        <dbReference type="ARBA" id="ARBA00022692"/>
    </source>
</evidence>
<dbReference type="SUPFAM" id="SSF160240">
    <property type="entry name" value="Cation efflux protein cytoplasmic domain-like"/>
    <property type="match status" value="1"/>
</dbReference>
<dbReference type="InterPro" id="IPR036837">
    <property type="entry name" value="Cation_efflux_CTD_sf"/>
</dbReference>
<dbReference type="AlphaFoldDB" id="N6U686"/>
<keyword evidence="6" id="KW-1133">Transmembrane helix</keyword>
<evidence type="ECO:0000256" key="1">
    <source>
        <dbReference type="ARBA" id="ARBA00004141"/>
    </source>
</evidence>
<dbReference type="GO" id="GO:0010312">
    <property type="term" value="P:detoxification of zinc ion"/>
    <property type="evidence" value="ECO:0007669"/>
    <property type="project" value="TreeGrafter"/>
</dbReference>
<dbReference type="HOGENOM" id="CLU_013430_4_3_1"/>
<dbReference type="SUPFAM" id="SSF161111">
    <property type="entry name" value="Cation efflux protein transmembrane domain-like"/>
    <property type="match status" value="1"/>
</dbReference>
<dbReference type="GO" id="GO:0006882">
    <property type="term" value="P:intracellular zinc ion homeostasis"/>
    <property type="evidence" value="ECO:0007669"/>
    <property type="project" value="TreeGrafter"/>
</dbReference>
<evidence type="ECO:0000256" key="3">
    <source>
        <dbReference type="ARBA" id="ARBA00022448"/>
    </source>
</evidence>
<name>N6U686_DENPD</name>
<feature type="domain" description="Cation efflux protein transmembrane" evidence="8">
    <location>
        <begin position="50"/>
        <end position="173"/>
    </location>
</feature>
<dbReference type="Pfam" id="PF01545">
    <property type="entry name" value="Cation_efflux"/>
    <property type="match status" value="1"/>
</dbReference>
<feature type="domain" description="Cation efflux protein cytoplasmic" evidence="9">
    <location>
        <begin position="262"/>
        <end position="333"/>
    </location>
</feature>
<evidence type="ECO:0000256" key="7">
    <source>
        <dbReference type="ARBA" id="ARBA00023136"/>
    </source>
</evidence>
<evidence type="ECO:0000259" key="8">
    <source>
        <dbReference type="Pfam" id="PF01545"/>
    </source>
</evidence>
<dbReference type="GO" id="GO:0005385">
    <property type="term" value="F:zinc ion transmembrane transporter activity"/>
    <property type="evidence" value="ECO:0007669"/>
    <property type="project" value="TreeGrafter"/>
</dbReference>
<dbReference type="GO" id="GO:0016020">
    <property type="term" value="C:membrane"/>
    <property type="evidence" value="ECO:0007669"/>
    <property type="project" value="UniProtKB-SubCell"/>
</dbReference>
<dbReference type="InterPro" id="IPR002524">
    <property type="entry name" value="Cation_efflux"/>
</dbReference>
<dbReference type="OMA" id="THDASQM"/>
<evidence type="ECO:0000256" key="2">
    <source>
        <dbReference type="ARBA" id="ARBA00008873"/>
    </source>
</evidence>
<keyword evidence="5" id="KW-0862">Zinc</keyword>
<keyword evidence="7" id="KW-0472">Membrane</keyword>
<keyword evidence="4" id="KW-0812">Transmembrane</keyword>
<keyword evidence="3" id="KW-0813">Transport</keyword>
<reference evidence="10" key="1">
    <citation type="journal article" date="2013" name="Genome Biol.">
        <title>Draft genome of the mountain pine beetle, Dendroctonus ponderosae Hopkins, a major forest pest.</title>
        <authorList>
            <person name="Keeling C.I."/>
            <person name="Yuen M.M."/>
            <person name="Liao N.Y."/>
            <person name="Docking T.R."/>
            <person name="Chan S.K."/>
            <person name="Taylor G.A."/>
            <person name="Palmquist D.L."/>
            <person name="Jackman S.D."/>
            <person name="Nguyen A."/>
            <person name="Li M."/>
            <person name="Henderson H."/>
            <person name="Janes J.K."/>
            <person name="Zhao Y."/>
            <person name="Pandoh P."/>
            <person name="Moore R."/>
            <person name="Sperling F.A."/>
            <person name="Huber D.P."/>
            <person name="Birol I."/>
            <person name="Jones S.J."/>
            <person name="Bohlmann J."/>
        </authorList>
    </citation>
    <scope>NUCLEOTIDE SEQUENCE</scope>
</reference>
<evidence type="ECO:0000256" key="6">
    <source>
        <dbReference type="ARBA" id="ARBA00022989"/>
    </source>
</evidence>
<protein>
    <recommendedName>
        <fullName evidence="11">Cation efflux protein cytoplasmic domain-containing protein</fullName>
    </recommendedName>
</protein>
<evidence type="ECO:0008006" key="11">
    <source>
        <dbReference type="Google" id="ProtNLM"/>
    </source>
</evidence>
<feature type="non-terminal residue" evidence="10">
    <location>
        <position position="366"/>
    </location>
</feature>
<dbReference type="PANTHER" id="PTHR45820">
    <property type="entry name" value="FI23527P1"/>
    <property type="match status" value="1"/>
</dbReference>
<feature type="non-terminal residue" evidence="10">
    <location>
        <position position="1"/>
    </location>
</feature>
<dbReference type="PANTHER" id="PTHR45820:SF4">
    <property type="entry name" value="ZINC TRANSPORTER 63C, ISOFORM F"/>
    <property type="match status" value="1"/>
</dbReference>
<comment type="similarity">
    <text evidence="2">Belongs to the cation diffusion facilitator (CDF) transporter (TC 2.A.4) family. SLC30A subfamily.</text>
</comment>
<dbReference type="Pfam" id="PF16916">
    <property type="entry name" value="ZT_dimer"/>
    <property type="match status" value="1"/>
</dbReference>
<dbReference type="Gene3D" id="1.20.1510.10">
    <property type="entry name" value="Cation efflux protein transmembrane domain"/>
    <property type="match status" value="1"/>
</dbReference>